<keyword evidence="1" id="KW-0812">Transmembrane</keyword>
<keyword evidence="1" id="KW-0472">Membrane</keyword>
<proteinExistence type="predicted"/>
<dbReference type="HOGENOM" id="CLU_2303913_0_0_11"/>
<organism evidence="2 3">
    <name type="scientific">Rothia aeria F0184</name>
    <dbReference type="NCBI Taxonomy" id="888019"/>
    <lineage>
        <taxon>Bacteria</taxon>
        <taxon>Bacillati</taxon>
        <taxon>Actinomycetota</taxon>
        <taxon>Actinomycetes</taxon>
        <taxon>Micrococcales</taxon>
        <taxon>Micrococcaceae</taxon>
        <taxon>Rothia</taxon>
    </lineage>
</organism>
<sequence length="100" mass="11822">MCDANTVLAIVPLLSFVPLLLSFIFYNQGRSLKKADRERLYFRMVYNLSIERMLEESPIDRNKVVAFKSRKNGRIWAIRYVRKWEPVPLEVAAQFVDAIW</sequence>
<protein>
    <submittedName>
        <fullName evidence="2">Uncharacterized protein</fullName>
    </submittedName>
</protein>
<evidence type="ECO:0000256" key="1">
    <source>
        <dbReference type="SAM" id="Phobius"/>
    </source>
</evidence>
<name>U7V3E0_9MICC</name>
<dbReference type="EMBL" id="AXZG01000037">
    <property type="protein sequence ID" value="ERT66207.1"/>
    <property type="molecule type" value="Genomic_DNA"/>
</dbReference>
<accession>U7V3E0</accession>
<comment type="caution">
    <text evidence="2">The sequence shown here is derived from an EMBL/GenBank/DDBJ whole genome shotgun (WGS) entry which is preliminary data.</text>
</comment>
<evidence type="ECO:0000313" key="3">
    <source>
        <dbReference type="Proteomes" id="UP000017174"/>
    </source>
</evidence>
<keyword evidence="1" id="KW-1133">Transmembrane helix</keyword>
<gene>
    <name evidence="2" type="ORF">HMPREF0742_01249</name>
</gene>
<evidence type="ECO:0000313" key="2">
    <source>
        <dbReference type="EMBL" id="ERT66207.1"/>
    </source>
</evidence>
<reference evidence="2 3" key="1">
    <citation type="submission" date="2013-08" db="EMBL/GenBank/DDBJ databases">
        <authorList>
            <person name="Weinstock G."/>
            <person name="Sodergren E."/>
            <person name="Wylie T."/>
            <person name="Fulton L."/>
            <person name="Fulton R."/>
            <person name="Fronick C."/>
            <person name="O'Laughlin M."/>
            <person name="Godfrey J."/>
            <person name="Miner T."/>
            <person name="Herter B."/>
            <person name="Appelbaum E."/>
            <person name="Cordes M."/>
            <person name="Lek S."/>
            <person name="Wollam A."/>
            <person name="Pepin K.H."/>
            <person name="Palsikar V.B."/>
            <person name="Mitreva M."/>
            <person name="Wilson R.K."/>
        </authorList>
    </citation>
    <scope>NUCLEOTIDE SEQUENCE [LARGE SCALE GENOMIC DNA]</scope>
    <source>
        <strain evidence="2 3">F0184</strain>
    </source>
</reference>
<feature type="transmembrane region" description="Helical" evidence="1">
    <location>
        <begin position="6"/>
        <end position="26"/>
    </location>
</feature>
<dbReference type="Proteomes" id="UP000017174">
    <property type="component" value="Unassembled WGS sequence"/>
</dbReference>
<dbReference type="AlphaFoldDB" id="U7V3E0"/>